<dbReference type="GO" id="GO:0005743">
    <property type="term" value="C:mitochondrial inner membrane"/>
    <property type="evidence" value="ECO:0007669"/>
    <property type="project" value="UniProtKB-SubCell"/>
</dbReference>
<dbReference type="AlphaFoldDB" id="A0A9Q0LVS5"/>
<feature type="domain" description="Band 7" evidence="3">
    <location>
        <begin position="57"/>
        <end position="214"/>
    </location>
</feature>
<dbReference type="Proteomes" id="UP001149090">
    <property type="component" value="Unassembled WGS sequence"/>
</dbReference>
<dbReference type="OrthoDB" id="275637at2759"/>
<evidence type="ECO:0000259" key="3">
    <source>
        <dbReference type="SMART" id="SM00244"/>
    </source>
</evidence>
<dbReference type="InterPro" id="IPR000163">
    <property type="entry name" value="Prohibitin"/>
</dbReference>
<dbReference type="PRINTS" id="PR00679">
    <property type="entry name" value="PROHIBITIN"/>
</dbReference>
<keyword evidence="5" id="KW-1185">Reference proteome</keyword>
<comment type="similarity">
    <text evidence="1 2">Belongs to the prohibitin family.</text>
</comment>
<dbReference type="SMART" id="SM00244">
    <property type="entry name" value="PHB"/>
    <property type="match status" value="1"/>
</dbReference>
<keyword evidence="2" id="KW-0496">Mitochondrion</keyword>
<evidence type="ECO:0000313" key="5">
    <source>
        <dbReference type="Proteomes" id="UP001149090"/>
    </source>
</evidence>
<accession>A0A9Q0LVS5</accession>
<dbReference type="Pfam" id="PF01145">
    <property type="entry name" value="Band_7"/>
    <property type="match status" value="1"/>
</dbReference>
<proteinExistence type="inferred from homology"/>
<dbReference type="PANTHER" id="PTHR23222">
    <property type="entry name" value="PROHIBITIN"/>
    <property type="match status" value="1"/>
</dbReference>
<gene>
    <name evidence="4" type="ORF">M0811_04105</name>
</gene>
<protein>
    <recommendedName>
        <fullName evidence="2">Prohibitin</fullName>
    </recommendedName>
</protein>
<keyword evidence="2" id="KW-0999">Mitochondrion inner membrane</keyword>
<comment type="subcellular location">
    <subcellularLocation>
        <location evidence="2">Mitochondrion inner membrane</location>
    </subcellularLocation>
</comment>
<dbReference type="InterPro" id="IPR001107">
    <property type="entry name" value="Band_7"/>
</dbReference>
<evidence type="ECO:0000256" key="2">
    <source>
        <dbReference type="RuleBase" id="RU366048"/>
    </source>
</evidence>
<dbReference type="PANTHER" id="PTHR23222:SF0">
    <property type="entry name" value="PROHIBITIN 1"/>
    <property type="match status" value="1"/>
</dbReference>
<comment type="caution">
    <text evidence="4">The sequence shown here is derived from an EMBL/GenBank/DDBJ whole genome shotgun (WGS) entry which is preliminary data.</text>
</comment>
<evidence type="ECO:0000256" key="1">
    <source>
        <dbReference type="ARBA" id="ARBA00009658"/>
    </source>
</evidence>
<dbReference type="InterPro" id="IPR036013">
    <property type="entry name" value="Band_7/SPFH_dom_sf"/>
</dbReference>
<sequence length="322" mass="37321">MSETSQTISNLKKLILTGLGAYITSQSIFRIEPNQNGIVYQEFEFSKLTKLYENIKSTIKKKPQREIEKAHQINRVVGSGIHLKIPFFEKVEKIDITSIPRYVPTTALTKSHQQVNITLHVCSRPIPSKLIPLFQTYGNNFHDRILPSIARNLMISIVSKMKTDDIVQKFDQFKDEIEEKLKREAFKYNLQIDEVSVTHISFSQEYTQAIEKLHTSKINLQISESNKTIAKNQLEMDQWKIRSQSDFISKVGNALKKNPDFLIWKRMDLAGKFSEILLKGKETITANDLMKSFESTKKGIEEFDKLFEIDRKEENSDSKKKK</sequence>
<dbReference type="EMBL" id="JAPDFW010000022">
    <property type="protein sequence ID" value="KAJ5079792.1"/>
    <property type="molecule type" value="Genomic_DNA"/>
</dbReference>
<organism evidence="4 5">
    <name type="scientific">Anaeramoeba ignava</name>
    <name type="common">Anaerobic marine amoeba</name>
    <dbReference type="NCBI Taxonomy" id="1746090"/>
    <lineage>
        <taxon>Eukaryota</taxon>
        <taxon>Metamonada</taxon>
        <taxon>Anaeramoebidae</taxon>
        <taxon>Anaeramoeba</taxon>
    </lineage>
</organism>
<name>A0A9Q0LVS5_ANAIG</name>
<dbReference type="SUPFAM" id="SSF117892">
    <property type="entry name" value="Band 7/SPFH domain"/>
    <property type="match status" value="1"/>
</dbReference>
<dbReference type="CDD" id="cd03401">
    <property type="entry name" value="SPFH_prohibitin"/>
    <property type="match status" value="1"/>
</dbReference>
<dbReference type="OMA" id="MINMAVR"/>
<evidence type="ECO:0000313" key="4">
    <source>
        <dbReference type="EMBL" id="KAJ5079792.1"/>
    </source>
</evidence>
<dbReference type="Gene3D" id="3.30.479.30">
    <property type="entry name" value="Band 7 domain"/>
    <property type="match status" value="1"/>
</dbReference>
<keyword evidence="2" id="KW-0472">Membrane</keyword>
<reference evidence="4" key="1">
    <citation type="submission" date="2022-10" db="EMBL/GenBank/DDBJ databases">
        <title>Novel sulphate-reducing endosymbionts in the free-living metamonad Anaeramoeba.</title>
        <authorList>
            <person name="Jerlstrom-Hultqvist J."/>
            <person name="Cepicka I."/>
            <person name="Gallot-Lavallee L."/>
            <person name="Salas-Leiva D."/>
            <person name="Curtis B.A."/>
            <person name="Zahonova K."/>
            <person name="Pipaliya S."/>
            <person name="Dacks J."/>
            <person name="Roger A.J."/>
        </authorList>
    </citation>
    <scope>NUCLEOTIDE SEQUENCE</scope>
    <source>
        <strain evidence="4">BMAN</strain>
    </source>
</reference>